<comment type="caution">
    <text evidence="1">The sequence shown here is derived from an EMBL/GenBank/DDBJ whole genome shotgun (WGS) entry which is preliminary data.</text>
</comment>
<dbReference type="RefSeq" id="WP_290334963.1">
    <property type="nucleotide sequence ID" value="NZ_JAUFQY010000002.1"/>
</dbReference>
<proteinExistence type="predicted"/>
<evidence type="ECO:0000313" key="1">
    <source>
        <dbReference type="EMBL" id="MDN3702294.1"/>
    </source>
</evidence>
<evidence type="ECO:0000313" key="2">
    <source>
        <dbReference type="Proteomes" id="UP001223712"/>
    </source>
</evidence>
<protein>
    <submittedName>
        <fullName evidence="1">Uncharacterized protein</fullName>
    </submittedName>
</protein>
<dbReference type="EMBL" id="JAUFQY010000002">
    <property type="protein sequence ID" value="MDN3702294.1"/>
    <property type="molecule type" value="Genomic_DNA"/>
</dbReference>
<name>A0ABT8CLB9_9VIBR</name>
<accession>A0ABT8CLB9</accession>
<reference evidence="2" key="1">
    <citation type="journal article" date="2019" name="Int. J. Syst. Evol. Microbiol.">
        <title>The Global Catalogue of Microorganisms (GCM) 10K type strain sequencing project: providing services to taxonomists for standard genome sequencing and annotation.</title>
        <authorList>
            <consortium name="The Broad Institute Genomics Platform"/>
            <consortium name="The Broad Institute Genome Sequencing Center for Infectious Disease"/>
            <person name="Wu L."/>
            <person name="Ma J."/>
        </authorList>
    </citation>
    <scope>NUCLEOTIDE SEQUENCE [LARGE SCALE GENOMIC DNA]</scope>
    <source>
        <strain evidence="2">CECT 7226</strain>
    </source>
</reference>
<gene>
    <name evidence="1" type="ORF">QWY96_17765</name>
</gene>
<sequence>MLEVGGRIKLLEFMVRAIIGTDSTHVYFGVYIDVQKQVLEISTHLSVHSGLYATYRWPIVQSTLLKNRYLEVPARGFVSILSKVGVNEPVWLGLPDENKIYIATYQETHPSQISLFEPPAYTPKITNRTGPRYSIQSIEHRKLNEYDFLFNGNECSFKVDAATLCKELKLIELLAKEGGDIKPDNNKFKSCELILEPKINESHNYISLYSRKSQWFASQELDIQCDTQNFAYNNRLAHINISALSKLTGLLSQVSGSVRVDICQSHLSLSRGQWQCAFRQTQPTWDGASVAEQFRSLDNEYFNSFSTHTLKETLVNLNVANDEKKLGYI</sequence>
<keyword evidence="2" id="KW-1185">Reference proteome</keyword>
<dbReference type="Proteomes" id="UP001223712">
    <property type="component" value="Unassembled WGS sequence"/>
</dbReference>
<organism evidence="1 2">
    <name type="scientific">Vibrio artabrorum</name>
    <dbReference type="NCBI Taxonomy" id="446374"/>
    <lineage>
        <taxon>Bacteria</taxon>
        <taxon>Pseudomonadati</taxon>
        <taxon>Pseudomonadota</taxon>
        <taxon>Gammaproteobacteria</taxon>
        <taxon>Vibrionales</taxon>
        <taxon>Vibrionaceae</taxon>
        <taxon>Vibrio</taxon>
    </lineage>
</organism>